<gene>
    <name evidence="2" type="ORF">A142_17600</name>
</gene>
<dbReference type="OrthoDB" id="6049507at2"/>
<dbReference type="AlphaFoldDB" id="A0A1E5FV50"/>
<dbReference type="EMBL" id="AJZD02000066">
    <property type="protein sequence ID" value="OEF94318.1"/>
    <property type="molecule type" value="Genomic_DNA"/>
</dbReference>
<protein>
    <recommendedName>
        <fullName evidence="1">YbbD head domain-containing protein</fullName>
    </recommendedName>
</protein>
<evidence type="ECO:0000313" key="2">
    <source>
        <dbReference type="EMBL" id="OEF94318.1"/>
    </source>
</evidence>
<proteinExistence type="predicted"/>
<evidence type="ECO:0000313" key="3">
    <source>
        <dbReference type="Proteomes" id="UP000094802"/>
    </source>
</evidence>
<evidence type="ECO:0000259" key="1">
    <source>
        <dbReference type="Pfam" id="PF26610"/>
    </source>
</evidence>
<dbReference type="PROSITE" id="PS51257">
    <property type="entry name" value="PROKAR_LIPOPROTEIN"/>
    <property type="match status" value="1"/>
</dbReference>
<dbReference type="InterPro" id="IPR058827">
    <property type="entry name" value="YbbD_head"/>
</dbReference>
<name>A0A1E5FV50_VIBSP</name>
<organism evidence="2 3">
    <name type="scientific">Vibrio splendidus 12E03</name>
    <dbReference type="NCBI Taxonomy" id="1191305"/>
    <lineage>
        <taxon>Bacteria</taxon>
        <taxon>Pseudomonadati</taxon>
        <taxon>Pseudomonadota</taxon>
        <taxon>Gammaproteobacteria</taxon>
        <taxon>Vibrionales</taxon>
        <taxon>Vibrionaceae</taxon>
        <taxon>Vibrio</taxon>
    </lineage>
</organism>
<reference evidence="2 3" key="1">
    <citation type="journal article" date="2012" name="Science">
        <title>Ecological populations of bacteria act as socially cohesive units of antibiotic production and resistance.</title>
        <authorList>
            <person name="Cordero O.X."/>
            <person name="Wildschutte H."/>
            <person name="Kirkup B."/>
            <person name="Proehl S."/>
            <person name="Ngo L."/>
            <person name="Hussain F."/>
            <person name="Le Roux F."/>
            <person name="Mincer T."/>
            <person name="Polz M.F."/>
        </authorList>
    </citation>
    <scope>NUCLEOTIDE SEQUENCE [LARGE SCALE GENOMIC DNA]</scope>
    <source>
        <strain evidence="2 3">12E03</strain>
    </source>
</reference>
<comment type="caution">
    <text evidence="2">The sequence shown here is derived from an EMBL/GenBank/DDBJ whole genome shotgun (WGS) entry which is preliminary data.</text>
</comment>
<dbReference type="Pfam" id="PF26610">
    <property type="entry name" value="YbbD_head"/>
    <property type="match status" value="1"/>
</dbReference>
<dbReference type="Proteomes" id="UP000094802">
    <property type="component" value="Unassembled WGS sequence"/>
</dbReference>
<accession>A0A1E5FV50</accession>
<sequence length="118" mass="13485">MKTKLLLPILLLASGCSDVVSDEYATYELAQQDRLFDRGWLPDILPSSTLQIEVNNDLDINTSEGSFLIYEPQLSEFIAKLTQTPSKDEYLFTDNDNTWMFKIADDSLVTYTLNKTKH</sequence>
<dbReference type="RefSeq" id="WP_019822168.1">
    <property type="nucleotide sequence ID" value="NZ_AJZD02000066.1"/>
</dbReference>
<feature type="domain" description="YbbD head" evidence="1">
    <location>
        <begin position="18"/>
        <end position="67"/>
    </location>
</feature>